<dbReference type="InterPro" id="IPR036779">
    <property type="entry name" value="LysM_dom_sf"/>
</dbReference>
<dbReference type="SUPFAM" id="SSF51445">
    <property type="entry name" value="(Trans)glycosidases"/>
    <property type="match status" value="1"/>
</dbReference>
<accession>A0A940P6C1</accession>
<dbReference type="CDD" id="cd00118">
    <property type="entry name" value="LysM"/>
    <property type="match status" value="1"/>
</dbReference>
<dbReference type="GO" id="GO:0003796">
    <property type="term" value="F:lysozyme activity"/>
    <property type="evidence" value="ECO:0007669"/>
    <property type="project" value="InterPro"/>
</dbReference>
<dbReference type="EMBL" id="JAEEGA010000010">
    <property type="protein sequence ID" value="MBP1042439.1"/>
    <property type="molecule type" value="Genomic_DNA"/>
</dbReference>
<dbReference type="InterPro" id="IPR018392">
    <property type="entry name" value="LysM"/>
</dbReference>
<keyword evidence="4" id="KW-1185">Reference proteome</keyword>
<dbReference type="Pfam" id="PF01476">
    <property type="entry name" value="LysM"/>
    <property type="match status" value="1"/>
</dbReference>
<dbReference type="PROSITE" id="PS51782">
    <property type="entry name" value="LYSM"/>
    <property type="match status" value="1"/>
</dbReference>
<comment type="similarity">
    <text evidence="1">Belongs to the glycosyl hydrolase 25 family.</text>
</comment>
<dbReference type="SMART" id="SM00257">
    <property type="entry name" value="LysM"/>
    <property type="match status" value="1"/>
</dbReference>
<dbReference type="Pfam" id="PF01183">
    <property type="entry name" value="Glyco_hydro_25"/>
    <property type="match status" value="1"/>
</dbReference>
<dbReference type="GO" id="GO:0016052">
    <property type="term" value="P:carbohydrate catabolic process"/>
    <property type="evidence" value="ECO:0007669"/>
    <property type="project" value="TreeGrafter"/>
</dbReference>
<dbReference type="InterPro" id="IPR002053">
    <property type="entry name" value="Glyco_hydro_25"/>
</dbReference>
<reference evidence="3" key="1">
    <citation type="submission" date="2020-12" db="EMBL/GenBank/DDBJ databases">
        <title>Vagococcus allomyrinae sp. nov. and Enterococcus lavae sp. nov., isolated from the larvae of Allomyrina dichotoma.</title>
        <authorList>
            <person name="Lee S.D."/>
        </authorList>
    </citation>
    <scope>NUCLEOTIDE SEQUENCE</scope>
    <source>
        <strain evidence="3">BWB3-3</strain>
    </source>
</reference>
<dbReference type="GO" id="GO:0016998">
    <property type="term" value="P:cell wall macromolecule catabolic process"/>
    <property type="evidence" value="ECO:0007669"/>
    <property type="project" value="InterPro"/>
</dbReference>
<dbReference type="GO" id="GO:0009253">
    <property type="term" value="P:peptidoglycan catabolic process"/>
    <property type="evidence" value="ECO:0007669"/>
    <property type="project" value="InterPro"/>
</dbReference>
<dbReference type="Gene3D" id="3.20.20.80">
    <property type="entry name" value="Glycosidases"/>
    <property type="match status" value="1"/>
</dbReference>
<organism evidence="3 4">
    <name type="scientific">Vagococcus allomyrinae</name>
    <dbReference type="NCBI Taxonomy" id="2794353"/>
    <lineage>
        <taxon>Bacteria</taxon>
        <taxon>Bacillati</taxon>
        <taxon>Bacillota</taxon>
        <taxon>Bacilli</taxon>
        <taxon>Lactobacillales</taxon>
        <taxon>Enterococcaceae</taxon>
        <taxon>Vagococcus</taxon>
    </lineage>
</organism>
<proteinExistence type="inferred from homology"/>
<dbReference type="PROSITE" id="PS51904">
    <property type="entry name" value="GLYCOSYL_HYDROL_F25_2"/>
    <property type="match status" value="1"/>
</dbReference>
<dbReference type="Proteomes" id="UP000674938">
    <property type="component" value="Unassembled WGS sequence"/>
</dbReference>
<evidence type="ECO:0000256" key="1">
    <source>
        <dbReference type="ARBA" id="ARBA00010646"/>
    </source>
</evidence>
<dbReference type="InterPro" id="IPR017853">
    <property type="entry name" value="GH"/>
</dbReference>
<sequence>MSRPRPLIIDISEHQLPSNINYHVLANSIDLAVVRVQFGSLREDWQFRTHLQELKKVGIPVHVYAWVRGISASDMAQEALAFYQRGQAFQPLFWWLDVEERTMVNLAQGAEVFRQRLKALGAKKVGIYVANHLFHSFGFNESLISKYDGLWLPTYGADTGEYQGANPTAANYYDWHQYTSTGRLPGYSGPLDLSRHVGRQPFSFFLGGPEEKLVSYEMGTSVVINGVYKSSVSQEKLRPLRNQGVITKIVHGAPNPYLLDNGALGWVNDQVIVSQGESVYQVKAGDTLWSIGQHLGISWQQLASLNQLTNPDVIYPGQLLRY</sequence>
<name>A0A940P6C1_9ENTE</name>
<dbReference type="AlphaFoldDB" id="A0A940P6C1"/>
<dbReference type="PANTHER" id="PTHR34135">
    <property type="entry name" value="LYSOZYME"/>
    <property type="match status" value="1"/>
</dbReference>
<dbReference type="Gene3D" id="3.10.350.10">
    <property type="entry name" value="LysM domain"/>
    <property type="match status" value="1"/>
</dbReference>
<evidence type="ECO:0000313" key="3">
    <source>
        <dbReference type="EMBL" id="MBP1042439.1"/>
    </source>
</evidence>
<dbReference type="RefSeq" id="WP_209529621.1">
    <property type="nucleotide sequence ID" value="NZ_JAEEGA010000010.1"/>
</dbReference>
<evidence type="ECO:0000313" key="4">
    <source>
        <dbReference type="Proteomes" id="UP000674938"/>
    </source>
</evidence>
<protein>
    <submittedName>
        <fullName evidence="3">LysM peptidoglycan-binding domain-containing protein</fullName>
    </submittedName>
</protein>
<dbReference type="SUPFAM" id="SSF54106">
    <property type="entry name" value="LysM domain"/>
    <property type="match status" value="1"/>
</dbReference>
<feature type="domain" description="LysM" evidence="2">
    <location>
        <begin position="278"/>
        <end position="322"/>
    </location>
</feature>
<dbReference type="PANTHER" id="PTHR34135:SF1">
    <property type="entry name" value="GLYCOSYL HYDROLASE FAMILY 25"/>
    <property type="match status" value="1"/>
</dbReference>
<comment type="caution">
    <text evidence="3">The sequence shown here is derived from an EMBL/GenBank/DDBJ whole genome shotgun (WGS) entry which is preliminary data.</text>
</comment>
<evidence type="ECO:0000259" key="2">
    <source>
        <dbReference type="PROSITE" id="PS51782"/>
    </source>
</evidence>
<gene>
    <name evidence="3" type="ORF">I6N95_15580</name>
</gene>